<dbReference type="Proteomes" id="UP000627521">
    <property type="component" value="Unassembled WGS sequence"/>
</dbReference>
<dbReference type="RefSeq" id="WP_191099137.1">
    <property type="nucleotide sequence ID" value="NZ_JACXXF010000002.1"/>
</dbReference>
<dbReference type="EMBL" id="JACXXH010000002">
    <property type="protein sequence ID" value="MBD3862576.1"/>
    <property type="molecule type" value="Genomic_DNA"/>
</dbReference>
<sequence>MKAVIISLCTLFLLANSCNNNDKAEIDLSEQNTLTERQLYTIHIQNTDQRSTYTATNDSIAIGGGDPLPPCPDSSFTDCCPSVKYISFDKDTKNIKIILLDNKDNPIQTFTTDDLTTLKDSTLVFPVNKMKSSICDGTNKLQVTTNNKKPYNVMFKK</sequence>
<keyword evidence="3" id="KW-1185">Reference proteome</keyword>
<evidence type="ECO:0000256" key="1">
    <source>
        <dbReference type="SAM" id="SignalP"/>
    </source>
</evidence>
<evidence type="ECO:0008006" key="4">
    <source>
        <dbReference type="Google" id="ProtNLM"/>
    </source>
</evidence>
<feature type="chain" id="PRO_5046425772" description="Lipoprotein" evidence="1">
    <location>
        <begin position="21"/>
        <end position="157"/>
    </location>
</feature>
<name>A0ABR8LSQ9_9FLAO</name>
<organism evidence="2 3">
    <name type="scientific">Olleya marilimosa</name>
    <dbReference type="NCBI Taxonomy" id="272164"/>
    <lineage>
        <taxon>Bacteria</taxon>
        <taxon>Pseudomonadati</taxon>
        <taxon>Bacteroidota</taxon>
        <taxon>Flavobacteriia</taxon>
        <taxon>Flavobacteriales</taxon>
        <taxon>Flavobacteriaceae</taxon>
    </lineage>
</organism>
<evidence type="ECO:0000313" key="3">
    <source>
        <dbReference type="Proteomes" id="UP000627521"/>
    </source>
</evidence>
<proteinExistence type="predicted"/>
<evidence type="ECO:0000313" key="2">
    <source>
        <dbReference type="EMBL" id="MBD3862576.1"/>
    </source>
</evidence>
<accession>A0ABR8LSQ9</accession>
<protein>
    <recommendedName>
        <fullName evidence="4">Lipoprotein</fullName>
    </recommendedName>
</protein>
<reference evidence="2 3" key="1">
    <citation type="submission" date="2020-09" db="EMBL/GenBank/DDBJ databases">
        <title>Bacillus nautilus sp. nov., Chryseoglobus crepusculi sp. nov, and Psychrobacter noctis sp. nov., isolated from deep-sea sponges from the equatorial Atlantic.</title>
        <authorList>
            <person name="Stennett H.L."/>
            <person name="Williams S.E."/>
        </authorList>
    </citation>
    <scope>NUCLEOTIDE SEQUENCE [LARGE SCALE GENOMIC DNA]</scope>
    <source>
        <strain evidence="2 3">28M-24</strain>
    </source>
</reference>
<comment type="caution">
    <text evidence="2">The sequence shown here is derived from an EMBL/GenBank/DDBJ whole genome shotgun (WGS) entry which is preliminary data.</text>
</comment>
<feature type="signal peptide" evidence="1">
    <location>
        <begin position="1"/>
        <end position="20"/>
    </location>
</feature>
<gene>
    <name evidence="2" type="ORF">IEG06_03870</name>
</gene>
<keyword evidence="1" id="KW-0732">Signal</keyword>